<feature type="transmembrane region" description="Helical" evidence="1">
    <location>
        <begin position="45"/>
        <end position="66"/>
    </location>
</feature>
<organism evidence="2 3">
    <name type="scientific">Reyranella soli</name>
    <dbReference type="NCBI Taxonomy" id="1230389"/>
    <lineage>
        <taxon>Bacteria</taxon>
        <taxon>Pseudomonadati</taxon>
        <taxon>Pseudomonadota</taxon>
        <taxon>Alphaproteobacteria</taxon>
        <taxon>Hyphomicrobiales</taxon>
        <taxon>Reyranellaceae</taxon>
        <taxon>Reyranella</taxon>
    </lineage>
</organism>
<dbReference type="EMBL" id="BKAJ01000095">
    <property type="protein sequence ID" value="GEP58159.1"/>
    <property type="molecule type" value="Genomic_DNA"/>
</dbReference>
<keyword evidence="1" id="KW-1133">Transmembrane helix</keyword>
<accession>A0A512NGT0</accession>
<feature type="transmembrane region" description="Helical" evidence="1">
    <location>
        <begin position="72"/>
        <end position="91"/>
    </location>
</feature>
<keyword evidence="1" id="KW-0472">Membrane</keyword>
<feature type="transmembrane region" description="Helical" evidence="1">
    <location>
        <begin position="6"/>
        <end position="33"/>
    </location>
</feature>
<dbReference type="RefSeq" id="WP_147153134.1">
    <property type="nucleotide sequence ID" value="NZ_BKAJ01000095.1"/>
</dbReference>
<feature type="transmembrane region" description="Helical" evidence="1">
    <location>
        <begin position="120"/>
        <end position="137"/>
    </location>
</feature>
<protein>
    <recommendedName>
        <fullName evidence="4">DUF4149 domain-containing protein</fullName>
    </recommendedName>
</protein>
<comment type="caution">
    <text evidence="2">The sequence shown here is derived from an EMBL/GenBank/DDBJ whole genome shotgun (WGS) entry which is preliminary data.</text>
</comment>
<sequence>MPPDALALYATVILLLPMACFFLSSPTFLLVGLEIPEVTQLLRGLFNGYFIVMCVAGVASAVAYVISGRPVFAVGALAVAAVAVMARRWFLQHMDVELQARAAGEAAAVPRLRALHLKGMLLNGILLATVIANVPLVV</sequence>
<evidence type="ECO:0000313" key="3">
    <source>
        <dbReference type="Proteomes" id="UP000321058"/>
    </source>
</evidence>
<evidence type="ECO:0000313" key="2">
    <source>
        <dbReference type="EMBL" id="GEP58159.1"/>
    </source>
</evidence>
<proteinExistence type="predicted"/>
<gene>
    <name evidence="2" type="ORF">RSO01_53250</name>
</gene>
<dbReference type="OrthoDB" id="7376430at2"/>
<name>A0A512NGT0_9HYPH</name>
<dbReference type="AlphaFoldDB" id="A0A512NGT0"/>
<evidence type="ECO:0000256" key="1">
    <source>
        <dbReference type="SAM" id="Phobius"/>
    </source>
</evidence>
<keyword evidence="1" id="KW-0812">Transmembrane</keyword>
<evidence type="ECO:0008006" key="4">
    <source>
        <dbReference type="Google" id="ProtNLM"/>
    </source>
</evidence>
<reference evidence="2 3" key="1">
    <citation type="submission" date="2019-07" db="EMBL/GenBank/DDBJ databases">
        <title>Whole genome shotgun sequence of Reyranella soli NBRC 108950.</title>
        <authorList>
            <person name="Hosoyama A."/>
            <person name="Uohara A."/>
            <person name="Ohji S."/>
            <person name="Ichikawa N."/>
        </authorList>
    </citation>
    <scope>NUCLEOTIDE SEQUENCE [LARGE SCALE GENOMIC DNA]</scope>
    <source>
        <strain evidence="2 3">NBRC 108950</strain>
    </source>
</reference>
<dbReference type="Proteomes" id="UP000321058">
    <property type="component" value="Unassembled WGS sequence"/>
</dbReference>
<keyword evidence="3" id="KW-1185">Reference proteome</keyword>